<protein>
    <submittedName>
        <fullName evidence="5">Uncharacterized protein</fullName>
    </submittedName>
</protein>
<evidence type="ECO:0000256" key="1">
    <source>
        <dbReference type="ARBA" id="ARBA00022729"/>
    </source>
</evidence>
<organism evidence="5">
    <name type="scientific">hydrothermal vent metagenome</name>
    <dbReference type="NCBI Taxonomy" id="652676"/>
    <lineage>
        <taxon>unclassified sequences</taxon>
        <taxon>metagenomes</taxon>
        <taxon>ecological metagenomes</taxon>
    </lineage>
</organism>
<dbReference type="Pfam" id="PF13435">
    <property type="entry name" value="Cytochrome_C554"/>
    <property type="match status" value="1"/>
</dbReference>
<dbReference type="EMBL" id="UOGD01000141">
    <property type="protein sequence ID" value="VAX19469.1"/>
    <property type="molecule type" value="Genomic_DNA"/>
</dbReference>
<dbReference type="Pfam" id="PF18962">
    <property type="entry name" value="Por_Secre_tail"/>
    <property type="match status" value="1"/>
</dbReference>
<feature type="domain" description="Outer membrane cytochrome MtrC/MtrF-like" evidence="4">
    <location>
        <begin position="216"/>
        <end position="353"/>
    </location>
</feature>
<evidence type="ECO:0000259" key="3">
    <source>
        <dbReference type="Pfam" id="PF18962"/>
    </source>
</evidence>
<dbReference type="PANTHER" id="PTHR35038:SF8">
    <property type="entry name" value="C-TYPE POLYHEME CYTOCHROME OMCC"/>
    <property type="match status" value="1"/>
</dbReference>
<dbReference type="Gene3D" id="1.10.1130.10">
    <property type="entry name" value="Flavocytochrome C3, Chain A"/>
    <property type="match status" value="2"/>
</dbReference>
<dbReference type="PANTHER" id="PTHR35038">
    <property type="entry name" value="DISSIMILATORY SULFITE REDUCTASE SIRA"/>
    <property type="match status" value="1"/>
</dbReference>
<name>A0A3B1BNE3_9ZZZZ</name>
<evidence type="ECO:0000259" key="2">
    <source>
        <dbReference type="Pfam" id="PF13435"/>
    </source>
</evidence>
<feature type="domain" description="Secretion system C-terminal sorting" evidence="3">
    <location>
        <begin position="490"/>
        <end position="565"/>
    </location>
</feature>
<dbReference type="NCBIfam" id="TIGR04183">
    <property type="entry name" value="Por_Secre_tail"/>
    <property type="match status" value="1"/>
</dbReference>
<sequence length="568" mass="61658">MKQLKPLIIVTTLFLFTSGLVFSQSTLDCSLCHSDKNNLWITSQHSNTQNDVAEELAGEWAGLPADSVINGSASENCIACHGAAAVSANGGMTEVQALNYFFSTTDGNFTDTTSALKTDEWPHVACVTCHNVPEVHPGTPPEIEIFNSSDAQYHAVENVSVLCGQCHGSLRFKDTDHLRMDAWLLSKHGHGGQSDVAGELAEEWAGNTPDDVINGEEAENCIACHAPTSVMLNGGISESEALNMFFTTTDGKFTSETTVQNTSDWPEVGCNVCHNPHKPEDISLYNSTTAQYESMSSAQELCGQCHGNLRFPDTDHLSYNIESGTGGMGVADEITMPNVKCVNCHMAGGEEDTRAAMFAGHSWSAFVQEEDGSTTAACTSCHSDMDANAAMTKIEELQAEFANLDSVANEKVAVAENIISGSTDSTLIKKYQEAEFNLLYAEGDESGGVHNHKYTASLLNDAIDKATEIITGVDNNTNIIPKEFKLYQNYPNPFNPTTKIKFEIPRKSNVTITVFDALGRKISQLMNTEKAPGIYDVEFDASKYSSGVFFYKLSAGDFVQVRKMVLLR</sequence>
<accession>A0A3B1BNE3</accession>
<keyword evidence="1" id="KW-0732">Signal</keyword>
<dbReference type="AlphaFoldDB" id="A0A3B1BNE3"/>
<gene>
    <name evidence="5" type="ORF">MNBD_IGNAVI01-1545</name>
</gene>
<proteinExistence type="predicted"/>
<dbReference type="InterPro" id="IPR026444">
    <property type="entry name" value="Secre_tail"/>
</dbReference>
<dbReference type="Pfam" id="PF22113">
    <property type="entry name" value="Mtrc-MtrF_II-IV_dom"/>
    <property type="match status" value="1"/>
</dbReference>
<evidence type="ECO:0000259" key="4">
    <source>
        <dbReference type="Pfam" id="PF22113"/>
    </source>
</evidence>
<dbReference type="InterPro" id="IPR036280">
    <property type="entry name" value="Multihaem_cyt_sf"/>
</dbReference>
<dbReference type="SUPFAM" id="SSF48695">
    <property type="entry name" value="Multiheme cytochromes"/>
    <property type="match status" value="1"/>
</dbReference>
<evidence type="ECO:0000313" key="5">
    <source>
        <dbReference type="EMBL" id="VAX19469.1"/>
    </source>
</evidence>
<dbReference type="InterPro" id="IPR051829">
    <property type="entry name" value="Multiheme_Cytochr_ET"/>
</dbReference>
<dbReference type="Gene3D" id="1.20.140.10">
    <property type="entry name" value="Butyryl-CoA Dehydrogenase, subunit A, domain 3"/>
    <property type="match status" value="1"/>
</dbReference>
<dbReference type="Gene3D" id="2.60.40.4070">
    <property type="match status" value="1"/>
</dbReference>
<dbReference type="InterPro" id="IPR054337">
    <property type="entry name" value="Mtrc-MtrF-like_dom_II/IV"/>
</dbReference>
<reference evidence="5" key="1">
    <citation type="submission" date="2018-06" db="EMBL/GenBank/DDBJ databases">
        <authorList>
            <person name="Zhirakovskaya E."/>
        </authorList>
    </citation>
    <scope>NUCLEOTIDE SEQUENCE</scope>
</reference>
<feature type="domain" description="Cytochrome c-552/4" evidence="2">
    <location>
        <begin position="29"/>
        <end position="90"/>
    </location>
</feature>
<dbReference type="InterPro" id="IPR023155">
    <property type="entry name" value="Cyt_c-552/4"/>
</dbReference>